<evidence type="ECO:0000256" key="7">
    <source>
        <dbReference type="ARBA" id="ARBA00023170"/>
    </source>
</evidence>
<evidence type="ECO:0000256" key="8">
    <source>
        <dbReference type="ARBA" id="ARBA00023224"/>
    </source>
</evidence>
<evidence type="ECO:0000256" key="1">
    <source>
        <dbReference type="ARBA" id="ARBA00004141"/>
    </source>
</evidence>
<keyword evidence="4 12" id="KW-0552">Olfaction</keyword>
<dbReference type="InterPro" id="IPR004117">
    <property type="entry name" value="7tm6_olfct_rcpt"/>
</dbReference>
<gene>
    <name evidence="13" type="primary">OR41</name>
</gene>
<sequence length="387" mass="44325">MTVMTVTFTLLTIFGLWRPIHWRGYKSLFYNLYTGIVIFLCYSFTLSEFLDLLLISNSDMDNFANNAAVFLAMIAVCAKIAGILLNRNTLFIIQQLFENKPFKAEDDEDQKIQQQCDHLIRFTALAFISIHEIGGAALSCSRIFADRQPGELPFRAWLPYNYSSISVWYISTVQQIITVFISGHIIAVFDLLYTGMMLLVCTQVKMLKHRFNVMLKDLENAVKDTTSNPVKLKKIEQKLVAEWVKNHLAILRLSDFMHCKFSKVVLIQYSVSAIIVCTTVYTMNNIPIASVEFTGNLFYLFGETFEVFIECVSANEATLEFADLNKALYNTNWFTLSNSARESMIIIMSKAMKPVVFTCGYIIELSLDSFKSVSPKIHVIFIYYILY</sequence>
<evidence type="ECO:0000256" key="9">
    <source>
        <dbReference type="ARBA" id="ARBA00037764"/>
    </source>
</evidence>
<evidence type="ECO:0000256" key="3">
    <source>
        <dbReference type="ARBA" id="ARBA00022692"/>
    </source>
</evidence>
<dbReference type="GO" id="GO:0005886">
    <property type="term" value="C:plasma membrane"/>
    <property type="evidence" value="ECO:0007669"/>
    <property type="project" value="UniProtKB-SubCell"/>
</dbReference>
<comment type="subunit">
    <text evidence="11">Interacts with Orco. Complexes exist early in the endomembrane system in olfactory sensory neurons (OSNs), coupling these complexes to the conserved ciliary trafficking pathway.</text>
</comment>
<dbReference type="GO" id="GO:0007165">
    <property type="term" value="P:signal transduction"/>
    <property type="evidence" value="ECO:0007669"/>
    <property type="project" value="UniProtKB-KW"/>
</dbReference>
<name>A0A7G8Z960_9HYME</name>
<proteinExistence type="evidence at transcript level"/>
<feature type="transmembrane region" description="Helical" evidence="12">
    <location>
        <begin position="176"/>
        <end position="200"/>
    </location>
</feature>
<comment type="similarity">
    <text evidence="10">Belongs to the insect chemoreceptor superfamily. Heteromeric odorant receptor channel (TC 1.A.69) family. Or2a subfamily.</text>
</comment>
<accession>A0A7G8Z960</accession>
<keyword evidence="6 12" id="KW-0472">Membrane</keyword>
<organism evidence="13">
    <name type="scientific">Aulacocentrum confusum</name>
    <dbReference type="NCBI Taxonomy" id="2767324"/>
    <lineage>
        <taxon>Eukaryota</taxon>
        <taxon>Metazoa</taxon>
        <taxon>Ecdysozoa</taxon>
        <taxon>Arthropoda</taxon>
        <taxon>Hexapoda</taxon>
        <taxon>Insecta</taxon>
        <taxon>Pterygota</taxon>
        <taxon>Neoptera</taxon>
        <taxon>Endopterygota</taxon>
        <taxon>Hymenoptera</taxon>
        <taxon>Apocrita</taxon>
        <taxon>Ichneumonoidea</taxon>
        <taxon>Braconidae</taxon>
        <taxon>Macrocentrinae</taxon>
        <taxon>Aulacocentrum</taxon>
    </lineage>
</organism>
<keyword evidence="3 12" id="KW-0812">Transmembrane</keyword>
<keyword evidence="8 12" id="KW-0807">Transducer</keyword>
<evidence type="ECO:0000313" key="13">
    <source>
        <dbReference type="EMBL" id="QNL14985.1"/>
    </source>
</evidence>
<keyword evidence="2 12" id="KW-0716">Sensory transduction</keyword>
<dbReference type="PANTHER" id="PTHR21137:SF37">
    <property type="entry name" value="ODORANT RECEPTOR 46A, ISOFORM B-RELATED"/>
    <property type="match status" value="1"/>
</dbReference>
<feature type="transmembrane region" description="Helical" evidence="12">
    <location>
        <begin position="28"/>
        <end position="47"/>
    </location>
</feature>
<comment type="function">
    <text evidence="9">Odorant receptor which mediates acceptance or avoidance behavior, depending on its substrates. The odorant receptor repertoire encodes a large collection of odor stimuli that vary widely in identity, intensity, and duration. May form a complex with Orco to form odorant-sensing units, providing sensitive and prolonged odorant signaling and calcium permeability.</text>
</comment>
<dbReference type="EMBL" id="MT670981">
    <property type="protein sequence ID" value="QNL14985.1"/>
    <property type="molecule type" value="mRNA"/>
</dbReference>
<evidence type="ECO:0000256" key="6">
    <source>
        <dbReference type="ARBA" id="ARBA00023136"/>
    </source>
</evidence>
<dbReference type="GO" id="GO:0005549">
    <property type="term" value="F:odorant binding"/>
    <property type="evidence" value="ECO:0007669"/>
    <property type="project" value="InterPro"/>
</dbReference>
<keyword evidence="7 12" id="KW-0675">Receptor</keyword>
<evidence type="ECO:0000256" key="11">
    <source>
        <dbReference type="ARBA" id="ARBA00038679"/>
    </source>
</evidence>
<evidence type="ECO:0000256" key="4">
    <source>
        <dbReference type="ARBA" id="ARBA00022725"/>
    </source>
</evidence>
<comment type="subcellular location">
    <subcellularLocation>
        <location evidence="12">Cell membrane</location>
        <topology evidence="12">Multi-pass membrane protein</topology>
    </subcellularLocation>
    <subcellularLocation>
        <location evidence="1">Membrane</location>
        <topology evidence="1">Multi-pass membrane protein</topology>
    </subcellularLocation>
</comment>
<feature type="transmembrane region" description="Helical" evidence="12">
    <location>
        <begin position="67"/>
        <end position="85"/>
    </location>
</feature>
<keyword evidence="5 12" id="KW-1133">Transmembrane helix</keyword>
<evidence type="ECO:0000256" key="12">
    <source>
        <dbReference type="RuleBase" id="RU351113"/>
    </source>
</evidence>
<dbReference type="GO" id="GO:0004984">
    <property type="term" value="F:olfactory receptor activity"/>
    <property type="evidence" value="ECO:0007669"/>
    <property type="project" value="InterPro"/>
</dbReference>
<evidence type="ECO:0000256" key="2">
    <source>
        <dbReference type="ARBA" id="ARBA00022606"/>
    </source>
</evidence>
<evidence type="ECO:0000256" key="10">
    <source>
        <dbReference type="ARBA" id="ARBA00037946"/>
    </source>
</evidence>
<protein>
    <recommendedName>
        <fullName evidence="12">Odorant receptor</fullName>
    </recommendedName>
</protein>
<evidence type="ECO:0000256" key="5">
    <source>
        <dbReference type="ARBA" id="ARBA00022989"/>
    </source>
</evidence>
<dbReference type="AlphaFoldDB" id="A0A7G8Z960"/>
<reference evidence="13" key="1">
    <citation type="submission" date="2020-06" db="EMBL/GenBank/DDBJ databases">
        <authorList>
            <person name="Sheng S."/>
        </authorList>
    </citation>
    <scope>NUCLEOTIDE SEQUENCE</scope>
    <source>
        <tissue evidence="13">Antenna</tissue>
    </source>
</reference>
<dbReference type="Pfam" id="PF02949">
    <property type="entry name" value="7tm_6"/>
    <property type="match status" value="1"/>
</dbReference>
<comment type="caution">
    <text evidence="12">Lacks conserved residue(s) required for the propagation of feature annotation.</text>
</comment>
<dbReference type="PANTHER" id="PTHR21137">
    <property type="entry name" value="ODORANT RECEPTOR"/>
    <property type="match status" value="1"/>
</dbReference>